<protein>
    <submittedName>
        <fullName evidence="2">Uncharacterized protein</fullName>
    </submittedName>
</protein>
<evidence type="ECO:0000313" key="2">
    <source>
        <dbReference type="EMBL" id="CAD9817619.1"/>
    </source>
</evidence>
<dbReference type="AlphaFoldDB" id="A0A6T7HUH1"/>
<evidence type="ECO:0000256" key="1">
    <source>
        <dbReference type="SAM" id="MobiDB-lite"/>
    </source>
</evidence>
<organism evidence="2">
    <name type="scientific">Attheya septentrionalis</name>
    <dbReference type="NCBI Taxonomy" id="420275"/>
    <lineage>
        <taxon>Eukaryota</taxon>
        <taxon>Sar</taxon>
        <taxon>Stramenopiles</taxon>
        <taxon>Ochrophyta</taxon>
        <taxon>Bacillariophyta</taxon>
        <taxon>Coscinodiscophyceae</taxon>
        <taxon>Chaetocerotophycidae</taxon>
        <taxon>Chaetocerotales</taxon>
        <taxon>Attheyaceae</taxon>
        <taxon>Attheya</taxon>
    </lineage>
</organism>
<gene>
    <name evidence="2" type="ORF">ASEP1449_LOCUS9451</name>
    <name evidence="3" type="ORF">ASEP1449_LOCUS9452</name>
</gene>
<reference evidence="2" key="1">
    <citation type="submission" date="2021-01" db="EMBL/GenBank/DDBJ databases">
        <authorList>
            <person name="Corre E."/>
            <person name="Pelletier E."/>
            <person name="Niang G."/>
            <person name="Scheremetjew M."/>
            <person name="Finn R."/>
            <person name="Kale V."/>
            <person name="Holt S."/>
            <person name="Cochrane G."/>
            <person name="Meng A."/>
            <person name="Brown T."/>
            <person name="Cohen L."/>
        </authorList>
    </citation>
    <scope>NUCLEOTIDE SEQUENCE</scope>
    <source>
        <strain evidence="2">CCMP2084</strain>
    </source>
</reference>
<proteinExistence type="predicted"/>
<evidence type="ECO:0000313" key="3">
    <source>
        <dbReference type="EMBL" id="CAD9817620.1"/>
    </source>
</evidence>
<feature type="region of interest" description="Disordered" evidence="1">
    <location>
        <begin position="502"/>
        <end position="534"/>
    </location>
</feature>
<accession>A0A6T7HUH1</accession>
<dbReference type="EMBL" id="HBHQ01014173">
    <property type="protein sequence ID" value="CAD9817619.1"/>
    <property type="molecule type" value="Transcribed_RNA"/>
</dbReference>
<dbReference type="EMBL" id="HBHQ01014174">
    <property type="protein sequence ID" value="CAD9817620.1"/>
    <property type="molecule type" value="Transcribed_RNA"/>
</dbReference>
<sequence length="561" mass="61445">MVMASSSSSALPLIAGVGAAAVGISIGLLQWDAVSKRLLSSEKLYAKRKASQQWTHQNCLEKARLALRQYLAGGTTIYNTDMDDIMTDLLTEKDEIQALLADMKFGDKKSEASDATVPYIVDIALDEKDERHKREYFLYLAFCTEENVTRRVQVPLVEFGVALAQIFEDQMTSTALCFVADASSGLATEVVGQVLQKCNAGVALVQEPLWMMSLACLIQKRLISAAKMEKILFGLCRLEAWRVRDQVGESRTVVFTLPGQSCTSALLPLLQKAFPCERHVFAYDGCINSVSRGLALRKQPEHCRRVAPDVTDVDLLTTEIMSMPRAVSATCPLSSVVVAQHSGLRDELAKIPGNHADTVEAWMSSVNTFLIMKENEKENDYLPFVLRMGFLMGATGTIGNGLKDVSDLSLMNLLQYVTGSRSRPIREEIVDAARQVLLEVQTSCIETVKGFNNFSEAQTLAIEDCVFVHKSILIGDKTLVDTVQPMKEWSLKAAKKMTGCSCCAPEDEEDEDEEERSESKTSSSGGALDMSVPGAFASGLGQRANYVDGKAGFAFDPSKFT</sequence>
<feature type="compositionally biased region" description="Acidic residues" evidence="1">
    <location>
        <begin position="505"/>
        <end position="516"/>
    </location>
</feature>
<name>A0A6T7HUH1_9STRA</name>